<dbReference type="EMBL" id="AACS02000004">
    <property type="protein sequence ID" value="EAU85188.1"/>
    <property type="molecule type" value="Genomic_DNA"/>
</dbReference>
<dbReference type="VEuPathDB" id="FungiDB:CC1G_06204"/>
<feature type="region of interest" description="Disordered" evidence="1">
    <location>
        <begin position="640"/>
        <end position="741"/>
    </location>
</feature>
<dbReference type="AlphaFoldDB" id="A8NV75"/>
<evidence type="ECO:0000313" key="3">
    <source>
        <dbReference type="EMBL" id="EAU85188.1"/>
    </source>
</evidence>
<dbReference type="Proteomes" id="UP000001861">
    <property type="component" value="Unassembled WGS sequence"/>
</dbReference>
<dbReference type="OrthoDB" id="2563978at2759"/>
<feature type="compositionally biased region" description="Basic and acidic residues" evidence="1">
    <location>
        <begin position="192"/>
        <end position="206"/>
    </location>
</feature>
<feature type="region of interest" description="Disordered" evidence="1">
    <location>
        <begin position="64"/>
        <end position="135"/>
    </location>
</feature>
<feature type="transmembrane region" description="Helical" evidence="2">
    <location>
        <begin position="140"/>
        <end position="164"/>
    </location>
</feature>
<feature type="compositionally biased region" description="Low complexity" evidence="1">
    <location>
        <begin position="241"/>
        <end position="255"/>
    </location>
</feature>
<comment type="caution">
    <text evidence="3">The sequence shown here is derived from an EMBL/GenBank/DDBJ whole genome shotgun (WGS) entry which is preliminary data.</text>
</comment>
<dbReference type="STRING" id="240176.A8NV75"/>
<evidence type="ECO:0000256" key="1">
    <source>
        <dbReference type="SAM" id="MobiDB-lite"/>
    </source>
</evidence>
<feature type="compositionally biased region" description="Polar residues" evidence="1">
    <location>
        <begin position="717"/>
        <end position="741"/>
    </location>
</feature>
<keyword evidence="2" id="KW-0472">Membrane</keyword>
<reference evidence="3 4" key="1">
    <citation type="journal article" date="2010" name="Proc. Natl. Acad. Sci. U.S.A.">
        <title>Insights into evolution of multicellular fungi from the assembled chromosomes of the mushroom Coprinopsis cinerea (Coprinus cinereus).</title>
        <authorList>
            <person name="Stajich J.E."/>
            <person name="Wilke S.K."/>
            <person name="Ahren D."/>
            <person name="Au C.H."/>
            <person name="Birren B.W."/>
            <person name="Borodovsky M."/>
            <person name="Burns C."/>
            <person name="Canback B."/>
            <person name="Casselton L.A."/>
            <person name="Cheng C.K."/>
            <person name="Deng J."/>
            <person name="Dietrich F.S."/>
            <person name="Fargo D.C."/>
            <person name="Farman M.L."/>
            <person name="Gathman A.C."/>
            <person name="Goldberg J."/>
            <person name="Guigo R."/>
            <person name="Hoegger P.J."/>
            <person name="Hooker J.B."/>
            <person name="Huggins A."/>
            <person name="James T.Y."/>
            <person name="Kamada T."/>
            <person name="Kilaru S."/>
            <person name="Kodira C."/>
            <person name="Kues U."/>
            <person name="Kupfer D."/>
            <person name="Kwan H.S."/>
            <person name="Lomsadze A."/>
            <person name="Li W."/>
            <person name="Lilly W.W."/>
            <person name="Ma L.J."/>
            <person name="Mackey A.J."/>
            <person name="Manning G."/>
            <person name="Martin F."/>
            <person name="Muraguchi H."/>
            <person name="Natvig D.O."/>
            <person name="Palmerini H."/>
            <person name="Ramesh M.A."/>
            <person name="Rehmeyer C.J."/>
            <person name="Roe B.A."/>
            <person name="Shenoy N."/>
            <person name="Stanke M."/>
            <person name="Ter-Hovhannisyan V."/>
            <person name="Tunlid A."/>
            <person name="Velagapudi R."/>
            <person name="Vision T.J."/>
            <person name="Zeng Q."/>
            <person name="Zolan M.E."/>
            <person name="Pukkila P.J."/>
        </authorList>
    </citation>
    <scope>NUCLEOTIDE SEQUENCE [LARGE SCALE GENOMIC DNA]</scope>
    <source>
        <strain evidence="4">Okayama-7 / 130 / ATCC MYA-4618 / FGSC 9003</strain>
    </source>
</reference>
<evidence type="ECO:0000256" key="2">
    <source>
        <dbReference type="SAM" id="Phobius"/>
    </source>
</evidence>
<gene>
    <name evidence="3" type="ORF">CC1G_06204</name>
</gene>
<dbReference type="OMA" id="QTPIWTG"/>
<accession>A8NV75</accession>
<name>A8NV75_COPC7</name>
<feature type="region of interest" description="Disordered" evidence="1">
    <location>
        <begin position="796"/>
        <end position="875"/>
    </location>
</feature>
<feature type="compositionally biased region" description="Polar residues" evidence="1">
    <location>
        <begin position="642"/>
        <end position="656"/>
    </location>
</feature>
<dbReference type="eggNOG" id="ENOG502RZBP">
    <property type="taxonomic scope" value="Eukaryota"/>
</dbReference>
<evidence type="ECO:0000313" key="4">
    <source>
        <dbReference type="Proteomes" id="UP000001861"/>
    </source>
</evidence>
<organism evidence="3 4">
    <name type="scientific">Coprinopsis cinerea (strain Okayama-7 / 130 / ATCC MYA-4618 / FGSC 9003)</name>
    <name type="common">Inky cap fungus</name>
    <name type="synonym">Hormographiella aspergillata</name>
    <dbReference type="NCBI Taxonomy" id="240176"/>
    <lineage>
        <taxon>Eukaryota</taxon>
        <taxon>Fungi</taxon>
        <taxon>Dikarya</taxon>
        <taxon>Basidiomycota</taxon>
        <taxon>Agaricomycotina</taxon>
        <taxon>Agaricomycetes</taxon>
        <taxon>Agaricomycetidae</taxon>
        <taxon>Agaricales</taxon>
        <taxon>Agaricineae</taxon>
        <taxon>Psathyrellaceae</taxon>
        <taxon>Coprinopsis</taxon>
    </lineage>
</organism>
<keyword evidence="2" id="KW-0812">Transmembrane</keyword>
<feature type="region of interest" description="Disordered" evidence="1">
    <location>
        <begin position="756"/>
        <end position="779"/>
    </location>
</feature>
<feature type="region of interest" description="Disordered" evidence="1">
    <location>
        <begin position="192"/>
        <end position="255"/>
    </location>
</feature>
<sequence length="875" mass="92450">MAAPTQHYPPWLTPSQVVVTDAAGAVSTETTIVYLPLTYLGPSIPLGDLYTYGGSTWPPTLVTGFPSTTEATSPTDSTAIPPTTTTPTSATPTPTLSESTEPTLVPPTATSISTSSVTSGTPSETPTDVSPTGGLNRGQLVGVIVASILGLIFLFVFLLAMWLWCKGRRNRRSSQFYSVTPIEEDYYIVGEESRTPGEGSPRHSGEEADPFLQARSNRPMEEVSTEMGSRPAVPRVPVPNTSLSSSGSSSTNGSGYGTLLERPTLGILPPMSEEGEFGPGRYQLTPDEMRRLENESVLPREEEEYTGAYAIAQDPALAPPRLIDPDNTFGAHDDIPRLPPQVQHRARESVASNPSLGDSEDAALLTARRVRVEGMSQPGLTEGAGYTRSGFLDAIGLSNLTDLARMSWFTSVNSPTSSARNSGNSARFHAVPSSDNDVETGRGQLRPADSFGRVRDGLILFGTDGDRPSSHLSSTSASGNTIWHDAHSSLPGTPQLAMPPRAITPADVRFTEQDWLSGLALPTRPPPPAYEDPFHDNNSRTQSPSLPADVDPLDLPAPTALSHFASTSSMPDTGTVSSVGLSKYPVPPGLEYVAKGKSWSQDGSLSGASSTGFDSVTHRVRLSEISEHGTPATYDMLEDQPPNAQETWRSLASSHHTGGGFGELTRRTTFGLPQLTHPTGLIPSEQGSLHSMRSHINPPSLRSTGSAPASRHELEGSLSSNSSRPSAHGSTRSAGSAMSSIGQSLVRAGSIITDGRRRFDSSAPPHSPFGNRGFQTPPRAATPGGVGIFKHGEVPTIDGSNPSPNLEIPPVHKSPGSDRASTIRTVTSGSTAVPDGRERTLSTRTYGASSSIGEASEEPLPLSTPALSKDWTPAH</sequence>
<keyword evidence="4" id="KW-1185">Reference proteome</keyword>
<dbReference type="GeneID" id="6013163"/>
<feature type="region of interest" description="Disordered" evidence="1">
    <location>
        <begin position="518"/>
        <end position="548"/>
    </location>
</feature>
<dbReference type="InParanoid" id="A8NV75"/>
<feature type="compositionally biased region" description="Low complexity" evidence="1">
    <location>
        <begin position="72"/>
        <end position="127"/>
    </location>
</feature>
<protein>
    <submittedName>
        <fullName evidence="3">Uncharacterized protein</fullName>
    </submittedName>
</protein>
<dbReference type="RefSeq" id="XP_001836617.1">
    <property type="nucleotide sequence ID" value="XM_001836565.1"/>
</dbReference>
<proteinExistence type="predicted"/>
<keyword evidence="2" id="KW-1133">Transmembrane helix</keyword>
<dbReference type="KEGG" id="cci:CC1G_06204"/>
<feature type="region of interest" description="Disordered" evidence="1">
    <location>
        <begin position="414"/>
        <end position="449"/>
    </location>
</feature>
<feature type="compositionally biased region" description="Polar residues" evidence="1">
    <location>
        <begin position="414"/>
        <end position="425"/>
    </location>
</feature>
<feature type="compositionally biased region" description="Polar residues" evidence="1">
    <location>
        <begin position="819"/>
        <end position="831"/>
    </location>
</feature>